<comment type="catalytic activity">
    <reaction evidence="10">
        <text>feruloyl-polysaccharide + H2O = ferulate + polysaccharide.</text>
        <dbReference type="EC" id="3.1.1.73"/>
    </reaction>
</comment>
<keyword evidence="7 12" id="KW-0378">Hydrolase</keyword>
<evidence type="ECO:0000256" key="11">
    <source>
        <dbReference type="SAM" id="SignalP"/>
    </source>
</evidence>
<keyword evidence="9" id="KW-0624">Polysaccharide degradation</keyword>
<dbReference type="EMBL" id="PDXD01000015">
    <property type="protein sequence ID" value="RYN75138.1"/>
    <property type="molecule type" value="Genomic_DNA"/>
</dbReference>
<evidence type="ECO:0000256" key="9">
    <source>
        <dbReference type="ARBA" id="ARBA00023326"/>
    </source>
</evidence>
<evidence type="ECO:0000256" key="3">
    <source>
        <dbReference type="ARBA" id="ARBA00013091"/>
    </source>
</evidence>
<reference evidence="15" key="2">
    <citation type="journal article" date="2019" name="bioRxiv">
        <title>Genomics, evolutionary history and diagnostics of the Alternaria alternata species group including apple and Asian pear pathotypes.</title>
        <authorList>
            <person name="Armitage A.D."/>
            <person name="Cockerton H.M."/>
            <person name="Sreenivasaprasad S."/>
            <person name="Woodhall J.W."/>
            <person name="Lane C.R."/>
            <person name="Harrison R.J."/>
            <person name="Clarkson J.P."/>
        </authorList>
    </citation>
    <scope>NUCLEOTIDE SEQUENCE [LARGE SCALE GENOMIC DNA]</scope>
    <source>
        <strain evidence="15">FERA 1177</strain>
    </source>
</reference>
<evidence type="ECO:0000256" key="6">
    <source>
        <dbReference type="ARBA" id="ARBA00022729"/>
    </source>
</evidence>
<organism evidence="12 14">
    <name type="scientific">Alternaria alternata</name>
    <name type="common">Alternaria rot fungus</name>
    <name type="synonym">Torula alternata</name>
    <dbReference type="NCBI Taxonomy" id="5599"/>
    <lineage>
        <taxon>Eukaryota</taxon>
        <taxon>Fungi</taxon>
        <taxon>Dikarya</taxon>
        <taxon>Ascomycota</taxon>
        <taxon>Pezizomycotina</taxon>
        <taxon>Dothideomycetes</taxon>
        <taxon>Pleosporomycetidae</taxon>
        <taxon>Pleosporales</taxon>
        <taxon>Pleosporineae</taxon>
        <taxon>Pleosporaceae</taxon>
        <taxon>Alternaria</taxon>
        <taxon>Alternaria sect. Alternaria</taxon>
        <taxon>Alternaria alternata complex</taxon>
    </lineage>
</organism>
<name>A0A177DMH0_ALTAL</name>
<dbReference type="Proteomes" id="UP000291422">
    <property type="component" value="Unassembled WGS sequence"/>
</dbReference>
<dbReference type="KEGG" id="aalt:CC77DRAFT_1020557"/>
<evidence type="ECO:0000256" key="4">
    <source>
        <dbReference type="ARBA" id="ARBA00022525"/>
    </source>
</evidence>
<dbReference type="InterPro" id="IPR043595">
    <property type="entry name" value="FaeB/C/D"/>
</dbReference>
<keyword evidence="4" id="KW-0964">Secreted</keyword>
<keyword evidence="14" id="KW-1185">Reference proteome</keyword>
<comment type="pathway">
    <text evidence="2">Mycotoxin biosynthesis.</text>
</comment>
<dbReference type="Proteomes" id="UP000077248">
    <property type="component" value="Unassembled WGS sequence"/>
</dbReference>
<keyword evidence="6 11" id="KW-0732">Signal</keyword>
<dbReference type="GeneID" id="29110660"/>
<feature type="chain" id="PRO_5040569717" description="feruloyl esterase" evidence="11">
    <location>
        <begin position="18"/>
        <end position="330"/>
    </location>
</feature>
<evidence type="ECO:0000256" key="1">
    <source>
        <dbReference type="ARBA" id="ARBA00004613"/>
    </source>
</evidence>
<keyword evidence="5" id="KW-0858">Xylan degradation</keyword>
<dbReference type="OMA" id="IAFTMEM"/>
<feature type="signal peptide" evidence="11">
    <location>
        <begin position="1"/>
        <end position="17"/>
    </location>
</feature>
<evidence type="ECO:0000256" key="5">
    <source>
        <dbReference type="ARBA" id="ARBA00022651"/>
    </source>
</evidence>
<evidence type="ECO:0000256" key="10">
    <source>
        <dbReference type="ARBA" id="ARBA00034075"/>
    </source>
</evidence>
<dbReference type="PANTHER" id="PTHR38050">
    <property type="match status" value="1"/>
</dbReference>
<dbReference type="InterPro" id="IPR029058">
    <property type="entry name" value="AB_hydrolase_fold"/>
</dbReference>
<evidence type="ECO:0000256" key="7">
    <source>
        <dbReference type="ARBA" id="ARBA00022801"/>
    </source>
</evidence>
<dbReference type="EC" id="3.1.1.73" evidence="3"/>
<keyword evidence="8" id="KW-0119">Carbohydrate metabolism</keyword>
<evidence type="ECO:0000313" key="13">
    <source>
        <dbReference type="EMBL" id="RYN75138.1"/>
    </source>
</evidence>
<reference evidence="13" key="3">
    <citation type="journal article" date="2019" name="J. ISSAAS">
        <title>Genomics, evolutionary history and diagnostics of the Alternaria alternata species group including apple and Asian pear pathotypes.</title>
        <authorList>
            <person name="Armitage A.D."/>
            <person name="Cockerton H.M."/>
            <person name="Sreenivasaprasad S."/>
            <person name="Woodhall J."/>
            <person name="Lane C."/>
            <person name="Harrison R.J."/>
            <person name="Clarkson J.P."/>
        </authorList>
    </citation>
    <scope>NUCLEOTIDE SEQUENCE</scope>
    <source>
        <strain evidence="13">FERA 1177</strain>
    </source>
</reference>
<reference evidence="12 14" key="1">
    <citation type="submission" date="2016-05" db="EMBL/GenBank/DDBJ databases">
        <title>Comparative analysis of secretome profiles of manganese(II)-oxidizing ascomycete fungi.</title>
        <authorList>
            <consortium name="DOE Joint Genome Institute"/>
            <person name="Zeiner C.A."/>
            <person name="Purvine S.O."/>
            <person name="Zink E.M."/>
            <person name="Wu S."/>
            <person name="Pasa-Tolic L."/>
            <person name="Chaput D.L."/>
            <person name="Haridas S."/>
            <person name="Grigoriev I.V."/>
            <person name="Santelli C.M."/>
            <person name="Hansel C.M."/>
        </authorList>
    </citation>
    <scope>NUCLEOTIDE SEQUENCE [LARGE SCALE GENOMIC DNA]</scope>
    <source>
        <strain evidence="12 14">SRC1lrK2f</strain>
    </source>
</reference>
<dbReference type="SUPFAM" id="SSF53474">
    <property type="entry name" value="alpha/beta-Hydrolases"/>
    <property type="match status" value="1"/>
</dbReference>
<evidence type="ECO:0000313" key="14">
    <source>
        <dbReference type="Proteomes" id="UP000077248"/>
    </source>
</evidence>
<evidence type="ECO:0000256" key="2">
    <source>
        <dbReference type="ARBA" id="ARBA00004685"/>
    </source>
</evidence>
<sequence length="330" mass="35593">MHTLTLVLYALCPIALAASSGCGSVLPSGLTPGKSTTNVTLSSKSVIGKTTERQYIIHLPSSFDATNKKAAPLVIAFHGQQQPARSMEVISELSNPAFNPNTIVVYPEGMNVQAPGVQWLGDPLAPTSSVIDDRIFVDELLSHLTSTLCIDESRIYAAGLSNGGGLTGLLMCDPKLNKRFAAFATVAGAFYPDASLTEPLFQGGCLPNLQGRALPYMNLHGLNDSVVAYDGNNNPPPASIPVLNWVEGWAKHDNCLSNPRAVNIASDKVTERRWQCNGVKDVVVHRAIQGFGHGWPSRKAQGEPFDTLRNGPTTWDATPFILEWFAKWKL</sequence>
<accession>A0A177DMH0</accession>
<dbReference type="Gene3D" id="3.40.50.1820">
    <property type="entry name" value="alpha/beta hydrolase"/>
    <property type="match status" value="1"/>
</dbReference>
<evidence type="ECO:0000313" key="15">
    <source>
        <dbReference type="Proteomes" id="UP000291422"/>
    </source>
</evidence>
<dbReference type="AlphaFoldDB" id="A0A177DMH0"/>
<protein>
    <recommendedName>
        <fullName evidence="3">feruloyl esterase</fullName>
        <ecNumber evidence="3">3.1.1.73</ecNumber>
    </recommendedName>
</protein>
<evidence type="ECO:0000256" key="8">
    <source>
        <dbReference type="ARBA" id="ARBA00023277"/>
    </source>
</evidence>
<dbReference type="VEuPathDB" id="FungiDB:CC77DRAFT_1020557"/>
<dbReference type="PANTHER" id="PTHR38050:SF2">
    <property type="entry name" value="FERULOYL ESTERASE C-RELATED"/>
    <property type="match status" value="1"/>
</dbReference>
<comment type="subcellular location">
    <subcellularLocation>
        <location evidence="1">Secreted</location>
    </subcellularLocation>
</comment>
<evidence type="ECO:0000313" key="12">
    <source>
        <dbReference type="EMBL" id="OAG20009.1"/>
    </source>
</evidence>
<dbReference type="RefSeq" id="XP_018385430.1">
    <property type="nucleotide sequence ID" value="XM_018525066.1"/>
</dbReference>
<dbReference type="GO" id="GO:0045493">
    <property type="term" value="P:xylan catabolic process"/>
    <property type="evidence" value="ECO:0007669"/>
    <property type="project" value="UniProtKB-KW"/>
</dbReference>
<proteinExistence type="predicted"/>
<dbReference type="GO" id="GO:0030600">
    <property type="term" value="F:feruloyl esterase activity"/>
    <property type="evidence" value="ECO:0007669"/>
    <property type="project" value="UniProtKB-EC"/>
</dbReference>
<gene>
    <name evidence="13" type="ORF">AA0117_g6623</name>
    <name evidence="12" type="ORF">CC77DRAFT_1020557</name>
</gene>
<dbReference type="EMBL" id="KV441479">
    <property type="protein sequence ID" value="OAG20009.1"/>
    <property type="molecule type" value="Genomic_DNA"/>
</dbReference>
<dbReference type="GO" id="GO:0005576">
    <property type="term" value="C:extracellular region"/>
    <property type="evidence" value="ECO:0007669"/>
    <property type="project" value="UniProtKB-SubCell"/>
</dbReference>